<dbReference type="SUPFAM" id="SSF55068">
    <property type="entry name" value="Peptide methionine sulfoxide reductase"/>
    <property type="match status" value="1"/>
</dbReference>
<dbReference type="EC" id="1.8.4.11" evidence="4"/>
<comment type="function">
    <text evidence="4">Has an important function as a repair enzyme for proteins that have been inactivated by oxidation. Catalyzes the reversible oxidation-reduction of methionine sulfoxide in proteins to methionine.</text>
</comment>
<comment type="catalytic activity">
    <reaction evidence="2 4">
        <text>L-methionyl-[protein] + [thioredoxin]-disulfide + H2O = L-methionyl-(S)-S-oxide-[protein] + [thioredoxin]-dithiol</text>
        <dbReference type="Rhea" id="RHEA:14217"/>
        <dbReference type="Rhea" id="RHEA-COMP:10698"/>
        <dbReference type="Rhea" id="RHEA-COMP:10700"/>
        <dbReference type="Rhea" id="RHEA-COMP:12313"/>
        <dbReference type="Rhea" id="RHEA-COMP:12315"/>
        <dbReference type="ChEBI" id="CHEBI:15377"/>
        <dbReference type="ChEBI" id="CHEBI:16044"/>
        <dbReference type="ChEBI" id="CHEBI:29950"/>
        <dbReference type="ChEBI" id="CHEBI:44120"/>
        <dbReference type="ChEBI" id="CHEBI:50058"/>
        <dbReference type="EC" id="1.8.4.11"/>
    </reaction>
</comment>
<dbReference type="NCBIfam" id="NF004038">
    <property type="entry name" value="PRK05528.1"/>
    <property type="match status" value="1"/>
</dbReference>
<keyword evidence="7" id="KW-1185">Reference proteome</keyword>
<dbReference type="RefSeq" id="WP_068450830.1">
    <property type="nucleotide sequence ID" value="NZ_JBANCH010000009.1"/>
</dbReference>
<evidence type="ECO:0000313" key="7">
    <source>
        <dbReference type="Proteomes" id="UP001398420"/>
    </source>
</evidence>
<evidence type="ECO:0000256" key="4">
    <source>
        <dbReference type="HAMAP-Rule" id="MF_01401"/>
    </source>
</evidence>
<protein>
    <recommendedName>
        <fullName evidence="4">Peptide methionine sulfoxide reductase MsrA</fullName>
        <shortName evidence="4">Protein-methionine-S-oxide reductase</shortName>
        <ecNumber evidence="4">1.8.4.11</ecNumber>
    </recommendedName>
    <alternativeName>
        <fullName evidence="4">Peptide-methionine (S)-S-oxide reductase</fullName>
        <shortName evidence="4">Peptide Met(O) reductase</shortName>
    </alternativeName>
</protein>
<dbReference type="InterPro" id="IPR036509">
    <property type="entry name" value="Met_Sox_Rdtase_MsrA_sf"/>
</dbReference>
<evidence type="ECO:0000313" key="6">
    <source>
        <dbReference type="EMBL" id="MEL5989260.1"/>
    </source>
</evidence>
<comment type="caution">
    <text evidence="6">The sequence shown here is derived from an EMBL/GenBank/DDBJ whole genome shotgun (WGS) entry which is preliminary data.</text>
</comment>
<keyword evidence="1 4" id="KW-0560">Oxidoreductase</keyword>
<accession>A0ABU9LPZ8</accession>
<sequence>METVYVAGGCLWGVQAFFKTLPGVVETEAGRANGTNSTLEGAYDGYAECVRVTFDERVVTVTQLMGYLFEVIDPYSVNKQGIDVGEKYRTGLYSTEAKHLEEARAFIDARLDHAKIAVEVKPLTNYVRSAEEHQDRLARCPDDYCHIPKHLLEKYVLKEESPL</sequence>
<organism evidence="6 7">
    <name type="scientific">Kurthia gibsonii</name>
    <dbReference type="NCBI Taxonomy" id="33946"/>
    <lineage>
        <taxon>Bacteria</taxon>
        <taxon>Bacillati</taxon>
        <taxon>Bacillota</taxon>
        <taxon>Bacilli</taxon>
        <taxon>Bacillales</taxon>
        <taxon>Caryophanaceae</taxon>
        <taxon>Kurthia</taxon>
    </lineage>
</organism>
<feature type="domain" description="Peptide methionine sulphoxide reductase MsrA" evidence="5">
    <location>
        <begin position="4"/>
        <end position="146"/>
    </location>
</feature>
<name>A0ABU9LPZ8_9BACL</name>
<evidence type="ECO:0000256" key="2">
    <source>
        <dbReference type="ARBA" id="ARBA00047806"/>
    </source>
</evidence>
<evidence type="ECO:0000256" key="1">
    <source>
        <dbReference type="ARBA" id="ARBA00023002"/>
    </source>
</evidence>
<comment type="similarity">
    <text evidence="4">Belongs to the MsrA Met sulfoxide reductase family.</text>
</comment>
<evidence type="ECO:0000259" key="5">
    <source>
        <dbReference type="Pfam" id="PF01625"/>
    </source>
</evidence>
<dbReference type="InterPro" id="IPR002569">
    <property type="entry name" value="Met_Sox_Rdtase_MsrA_dom"/>
</dbReference>
<dbReference type="GO" id="GO:0008113">
    <property type="term" value="F:peptide-methionine (S)-S-oxide reductase activity"/>
    <property type="evidence" value="ECO:0007669"/>
    <property type="project" value="UniProtKB-EC"/>
</dbReference>
<dbReference type="Pfam" id="PF01625">
    <property type="entry name" value="PMSR"/>
    <property type="match status" value="1"/>
</dbReference>
<dbReference type="Gene3D" id="3.30.1060.10">
    <property type="entry name" value="Peptide methionine sulphoxide reductase MsrA"/>
    <property type="match status" value="1"/>
</dbReference>
<feature type="active site" evidence="4">
    <location>
        <position position="10"/>
    </location>
</feature>
<evidence type="ECO:0000256" key="3">
    <source>
        <dbReference type="ARBA" id="ARBA00048782"/>
    </source>
</evidence>
<reference evidence="6 7" key="1">
    <citation type="submission" date="2024-04" db="EMBL/GenBank/DDBJ databases">
        <authorList>
            <person name="Wu Y.S."/>
            <person name="Zhang L."/>
        </authorList>
    </citation>
    <scope>NUCLEOTIDE SEQUENCE [LARGE SCALE GENOMIC DNA]</scope>
    <source>
        <strain evidence="6 7">KG-01</strain>
    </source>
</reference>
<proteinExistence type="inferred from homology"/>
<comment type="catalytic activity">
    <reaction evidence="3 4">
        <text>[thioredoxin]-disulfide + L-methionine + H2O = L-methionine (S)-S-oxide + [thioredoxin]-dithiol</text>
        <dbReference type="Rhea" id="RHEA:19993"/>
        <dbReference type="Rhea" id="RHEA-COMP:10698"/>
        <dbReference type="Rhea" id="RHEA-COMP:10700"/>
        <dbReference type="ChEBI" id="CHEBI:15377"/>
        <dbReference type="ChEBI" id="CHEBI:29950"/>
        <dbReference type="ChEBI" id="CHEBI:50058"/>
        <dbReference type="ChEBI" id="CHEBI:57844"/>
        <dbReference type="ChEBI" id="CHEBI:58772"/>
        <dbReference type="EC" id="1.8.4.11"/>
    </reaction>
</comment>
<gene>
    <name evidence="4" type="primary">msrA</name>
    <name evidence="6" type="ORF">AAF454_12675</name>
</gene>
<dbReference type="Proteomes" id="UP001398420">
    <property type="component" value="Unassembled WGS sequence"/>
</dbReference>
<dbReference type="EMBL" id="JBCEWA010000010">
    <property type="protein sequence ID" value="MEL5989260.1"/>
    <property type="molecule type" value="Genomic_DNA"/>
</dbReference>
<dbReference type="PANTHER" id="PTHR42799">
    <property type="entry name" value="MITOCHONDRIAL PEPTIDE METHIONINE SULFOXIDE REDUCTASE"/>
    <property type="match status" value="1"/>
</dbReference>
<dbReference type="InterPro" id="IPR050162">
    <property type="entry name" value="MsrA_MetSO_reductase"/>
</dbReference>
<dbReference type="HAMAP" id="MF_01401">
    <property type="entry name" value="MsrA"/>
    <property type="match status" value="1"/>
</dbReference>
<dbReference type="PANTHER" id="PTHR42799:SF2">
    <property type="entry name" value="MITOCHONDRIAL PEPTIDE METHIONINE SULFOXIDE REDUCTASE"/>
    <property type="match status" value="1"/>
</dbReference>